<feature type="domain" description="Secretion system C-terminal sorting" evidence="3">
    <location>
        <begin position="567"/>
        <end position="623"/>
    </location>
</feature>
<dbReference type="RefSeq" id="WP_073180749.1">
    <property type="nucleotide sequence ID" value="NZ_FQYI01000011.1"/>
</dbReference>
<protein>
    <submittedName>
        <fullName evidence="4">Por secretion system C-terminal sorting domain-containing protein</fullName>
    </submittedName>
</protein>
<evidence type="ECO:0000256" key="1">
    <source>
        <dbReference type="ARBA" id="ARBA00022729"/>
    </source>
</evidence>
<dbReference type="Proteomes" id="UP000184335">
    <property type="component" value="Unassembled WGS sequence"/>
</dbReference>
<name>A0A1M6H7W5_9FLAO</name>
<organism evidence="4 5">
    <name type="scientific">Cruoricaptor ignavus</name>
    <dbReference type="NCBI Taxonomy" id="1118202"/>
    <lineage>
        <taxon>Bacteria</taxon>
        <taxon>Pseudomonadati</taxon>
        <taxon>Bacteroidota</taxon>
        <taxon>Flavobacteriia</taxon>
        <taxon>Flavobacteriales</taxon>
        <taxon>Weeksellaceae</taxon>
        <taxon>Cruoricaptor</taxon>
    </lineage>
</organism>
<reference evidence="4 5" key="1">
    <citation type="submission" date="2016-11" db="EMBL/GenBank/DDBJ databases">
        <authorList>
            <person name="Jaros S."/>
            <person name="Januszkiewicz K."/>
            <person name="Wedrychowicz H."/>
        </authorList>
    </citation>
    <scope>NUCLEOTIDE SEQUENCE [LARGE SCALE GENOMIC DNA]</scope>
    <source>
        <strain evidence="4 5">DSM 25479</strain>
    </source>
</reference>
<evidence type="ECO:0000313" key="5">
    <source>
        <dbReference type="Proteomes" id="UP000184335"/>
    </source>
</evidence>
<dbReference type="EMBL" id="FQYI01000011">
    <property type="protein sequence ID" value="SHJ18229.1"/>
    <property type="molecule type" value="Genomic_DNA"/>
</dbReference>
<dbReference type="STRING" id="1118202.SAMN05443429_11161"/>
<evidence type="ECO:0000313" key="4">
    <source>
        <dbReference type="EMBL" id="SHJ18229.1"/>
    </source>
</evidence>
<dbReference type="InterPro" id="IPR026444">
    <property type="entry name" value="Secre_tail"/>
</dbReference>
<evidence type="ECO:0000256" key="2">
    <source>
        <dbReference type="SAM" id="SignalP"/>
    </source>
</evidence>
<keyword evidence="5" id="KW-1185">Reference proteome</keyword>
<evidence type="ECO:0000259" key="3">
    <source>
        <dbReference type="Pfam" id="PF18962"/>
    </source>
</evidence>
<accession>A0A1M6H7W5</accession>
<dbReference type="NCBIfam" id="TIGR04183">
    <property type="entry name" value="Por_Secre_tail"/>
    <property type="match status" value="1"/>
</dbReference>
<gene>
    <name evidence="4" type="ORF">SAMN05443429_11161</name>
</gene>
<keyword evidence="1 2" id="KW-0732">Signal</keyword>
<proteinExistence type="predicted"/>
<feature type="signal peptide" evidence="2">
    <location>
        <begin position="1"/>
        <end position="19"/>
    </location>
</feature>
<dbReference type="OrthoDB" id="1272926at2"/>
<dbReference type="AlphaFoldDB" id="A0A1M6H7W5"/>
<feature type="chain" id="PRO_5012748311" evidence="2">
    <location>
        <begin position="20"/>
        <end position="625"/>
    </location>
</feature>
<dbReference type="Pfam" id="PF18962">
    <property type="entry name" value="Por_Secre_tail"/>
    <property type="match status" value="1"/>
</dbReference>
<sequence>MRKKILSVALVAAAFSAKAQFISYVGNNASFSIGKGALVYNGGGMKTVGSGKVVNRGNIMLVGDANSKLQTVATDGGEKTDGGNIIMKLNDAANFASSTYGQLYISGIPQANITAIVDKEYAATKNGTMQQMSIPFKGKTISSLATELGNTGGFSNVRNTNAIGYWENERVVMHNLPGTAKSNDNASKDNRASLYDNALRYYAIGTANWNPEKVNTVKGVPFSDVTEMKVGLTGAGAGIDFGANGAARNMYNERYNTYLQDNFETGTVFTGNFGKNIYQFGNPFLTNLNLSKLNPTTVSNIHGIRYEATGVTTTGRGSTKSSDFKYLMYEASGTAVGDTQDAYIKPMGTVVIKLKNANATPEINFNNLRRFAYSFTAGDAGVTSRNGNSVKQLRVIGLNSNGEEVARTYFVVSSNLVTGINTDLNNVQVAAFSENLYTIEETAEGNIRDDAEWLYINQANEIDYQGKPILMMAKIDKIASYKFELEENAQKADNFTSGKKFYINQNGRTLAISNGLVVPAESEKATLSYGEVSAMLATANEAGNNGTIIVRDQFAGIYKVLFGADYKNAIIEIFDASGRIVRTFNNVKASGSYDLNTANLAEGVYTVKITSKDGLSHIQKIIIEN</sequence>